<dbReference type="PANTHER" id="PTHR31741">
    <property type="entry name" value="OS02G0726500 PROTEIN-RELATED"/>
    <property type="match status" value="1"/>
</dbReference>
<keyword evidence="16" id="KW-1185">Reference proteome</keyword>
<name>A0ABD3CP65_9LAMI</name>
<gene>
    <name evidence="15" type="primary">OFUT37</name>
    <name evidence="15" type="ORF">CASFOL_024729</name>
</gene>
<evidence type="ECO:0000256" key="8">
    <source>
        <dbReference type="ARBA" id="ARBA00022989"/>
    </source>
</evidence>
<dbReference type="AlphaFoldDB" id="A0ABD3CP65"/>
<keyword evidence="9 14" id="KW-0472">Membrane</keyword>
<evidence type="ECO:0000313" key="16">
    <source>
        <dbReference type="Proteomes" id="UP001632038"/>
    </source>
</evidence>
<proteinExistence type="inferred from homology"/>
<evidence type="ECO:0000256" key="6">
    <source>
        <dbReference type="ARBA" id="ARBA00022692"/>
    </source>
</evidence>
<comment type="caution">
    <text evidence="15">The sequence shown here is derived from an EMBL/GenBank/DDBJ whole genome shotgun (WGS) entry which is preliminary data.</text>
</comment>
<evidence type="ECO:0000313" key="15">
    <source>
        <dbReference type="EMBL" id="KAL3631745.1"/>
    </source>
</evidence>
<keyword evidence="7" id="KW-0735">Signal-anchor</keyword>
<evidence type="ECO:0000256" key="11">
    <source>
        <dbReference type="ARBA" id="ARBA00023253"/>
    </source>
</evidence>
<evidence type="ECO:0000256" key="4">
    <source>
        <dbReference type="ARBA" id="ARBA00022676"/>
    </source>
</evidence>
<dbReference type="GO" id="GO:0006004">
    <property type="term" value="P:fucose metabolic process"/>
    <property type="evidence" value="ECO:0007669"/>
    <property type="project" value="UniProtKB-KW"/>
</dbReference>
<evidence type="ECO:0000256" key="3">
    <source>
        <dbReference type="ARBA" id="ARBA00007737"/>
    </source>
</evidence>
<dbReference type="GO" id="GO:0016757">
    <property type="term" value="F:glycosyltransferase activity"/>
    <property type="evidence" value="ECO:0007669"/>
    <property type="project" value="UniProtKB-KW"/>
</dbReference>
<evidence type="ECO:0000256" key="12">
    <source>
        <dbReference type="ARBA" id="ARBA00023277"/>
    </source>
</evidence>
<accession>A0ABD3CP65</accession>
<dbReference type="PIRSF" id="PIRSF009360">
    <property type="entry name" value="UCP009360"/>
    <property type="match status" value="1"/>
</dbReference>
<evidence type="ECO:0000256" key="9">
    <source>
        <dbReference type="ARBA" id="ARBA00023136"/>
    </source>
</evidence>
<comment type="subcellular location">
    <subcellularLocation>
        <location evidence="1">Membrane</location>
        <topology evidence="1">Single-pass type II membrane protein</topology>
    </subcellularLocation>
</comment>
<dbReference type="InterPro" id="IPR019378">
    <property type="entry name" value="GDP-Fuc_O-FucTrfase"/>
</dbReference>
<dbReference type="InterPro" id="IPR024709">
    <property type="entry name" value="FucosylTrfase_pln"/>
</dbReference>
<evidence type="ECO:0000256" key="5">
    <source>
        <dbReference type="ARBA" id="ARBA00022679"/>
    </source>
</evidence>
<dbReference type="Pfam" id="PF10250">
    <property type="entry name" value="O-FucT"/>
    <property type="match status" value="1"/>
</dbReference>
<feature type="transmembrane region" description="Helical" evidence="14">
    <location>
        <begin position="43"/>
        <end position="66"/>
    </location>
</feature>
<dbReference type="PANTHER" id="PTHR31741:SF63">
    <property type="entry name" value="O-FUCOSYLTRANSFERASE 37"/>
    <property type="match status" value="1"/>
</dbReference>
<evidence type="ECO:0000256" key="7">
    <source>
        <dbReference type="ARBA" id="ARBA00022968"/>
    </source>
</evidence>
<keyword evidence="4" id="KW-0328">Glycosyltransferase</keyword>
<keyword evidence="12" id="KW-0119">Carbohydrate metabolism</keyword>
<keyword evidence="8 14" id="KW-1133">Transmembrane helix</keyword>
<comment type="pathway">
    <text evidence="2">Glycan metabolism.</text>
</comment>
<dbReference type="CDD" id="cd11299">
    <property type="entry name" value="O-FucT_plant"/>
    <property type="match status" value="1"/>
</dbReference>
<dbReference type="EMBL" id="JAVIJP010000032">
    <property type="protein sequence ID" value="KAL3631745.1"/>
    <property type="molecule type" value="Genomic_DNA"/>
</dbReference>
<comment type="similarity">
    <text evidence="3">Belongs to the glycosyltransferase GT106 family.</text>
</comment>
<dbReference type="GO" id="GO:0016020">
    <property type="term" value="C:membrane"/>
    <property type="evidence" value="ECO:0007669"/>
    <property type="project" value="UniProtKB-SubCell"/>
</dbReference>
<keyword evidence="6 14" id="KW-0812">Transmembrane</keyword>
<evidence type="ECO:0000256" key="10">
    <source>
        <dbReference type="ARBA" id="ARBA00023180"/>
    </source>
</evidence>
<protein>
    <recommendedName>
        <fullName evidence="13">O-fucosyltransferase family protein</fullName>
    </recommendedName>
</protein>
<keyword evidence="5" id="KW-0808">Transferase</keyword>
<dbReference type="Proteomes" id="UP001632038">
    <property type="component" value="Unassembled WGS sequence"/>
</dbReference>
<evidence type="ECO:0000256" key="13">
    <source>
        <dbReference type="ARBA" id="ARBA00030350"/>
    </source>
</evidence>
<reference evidence="16" key="1">
    <citation type="journal article" date="2024" name="IScience">
        <title>Strigolactones Initiate the Formation of Haustorium-like Structures in Castilleja.</title>
        <authorList>
            <person name="Buerger M."/>
            <person name="Peterson D."/>
            <person name="Chory J."/>
        </authorList>
    </citation>
    <scope>NUCLEOTIDE SEQUENCE [LARGE SCALE GENOMIC DNA]</scope>
</reference>
<evidence type="ECO:0000256" key="14">
    <source>
        <dbReference type="SAM" id="Phobius"/>
    </source>
</evidence>
<evidence type="ECO:0000256" key="2">
    <source>
        <dbReference type="ARBA" id="ARBA00004881"/>
    </source>
</evidence>
<keyword evidence="10" id="KW-0325">Glycoprotein</keyword>
<organism evidence="15 16">
    <name type="scientific">Castilleja foliolosa</name>
    <dbReference type="NCBI Taxonomy" id="1961234"/>
    <lineage>
        <taxon>Eukaryota</taxon>
        <taxon>Viridiplantae</taxon>
        <taxon>Streptophyta</taxon>
        <taxon>Embryophyta</taxon>
        <taxon>Tracheophyta</taxon>
        <taxon>Spermatophyta</taxon>
        <taxon>Magnoliopsida</taxon>
        <taxon>eudicotyledons</taxon>
        <taxon>Gunneridae</taxon>
        <taxon>Pentapetalae</taxon>
        <taxon>asterids</taxon>
        <taxon>lamiids</taxon>
        <taxon>Lamiales</taxon>
        <taxon>Orobanchaceae</taxon>
        <taxon>Pedicularideae</taxon>
        <taxon>Castillejinae</taxon>
        <taxon>Castilleja</taxon>
    </lineage>
</organism>
<sequence>MGKAAKAFKSSCVPLNPSIFVQFLAVSPFSAPKKSSRNRSSQLNLLLFLSLFILCTFFGFCILTLYPISQNSIPCVALSPSSSLSPDMLASISLIVKEYQKQDEPNLSSSAMVPLPPHLVPVNSNLSEMEMGFWRQPDGEGYRPCLGFSLDYRKSSAKVSKEKRKFLVVVVSGGLNQQRNQIVDAVVIARILEAALVVPILQVNRIWGDESEFSDIFDLEHFKRTLHADVRVVSSLPSTHLVSHQSIENQIPFSVSPMWLRARFLHQLNEEGFLILKGLDSRLSKNLPFDLQKLRCKVAFHALRFVSPIRDLGNQIAKRIWIEGPYIAVHLRIEKDVWIRTGCLTGLGAEYDEIIAKDRESNPDFLTDKLNISNSARKLSGLCPLSALEVARLLKALGAPRNARIYLAGGEPFGGSRAIEQLAGEFPNIVTKETLARGELTPFMNRPSVLAAIDYIVSLSSDVFIHSHGGNMGRAMQGHRAYVGHRKYIKPNKRMMFPLIEDSMVSDEEFSRAMQKIHRHSQGQPEPRNRKLDRDVLAYPVPECMCKQ</sequence>
<keyword evidence="11" id="KW-0294">Fucose metabolism</keyword>
<evidence type="ECO:0000256" key="1">
    <source>
        <dbReference type="ARBA" id="ARBA00004606"/>
    </source>
</evidence>